<dbReference type="Proteomes" id="UP000321250">
    <property type="component" value="Unassembled WGS sequence"/>
</dbReference>
<dbReference type="RefSeq" id="WP_147082000.1">
    <property type="nucleotide sequence ID" value="NZ_VOQR01000001.1"/>
</dbReference>
<sequence>MNSPRIICLMTASIDGGLHPSRYTQSPDGTLEDWTRAYEGLHDRLDADGWIVGRVTMAEMAKGEPRAPTTTDAPARPLLLQARDASSFAITIDRSGKLRFAKPDIGGDHVVVALGRSVDDSHLAELAANGVSYIVSETDDIDLAALLATLHRELGIKTVLLEGGAGINGAFLSAGLVDELSVVVTPTLDGGVDAERIVAAGDGLKGKVTLCLLGCEPLAAGAVHLRYAVHASG</sequence>
<comment type="pathway">
    <text evidence="1">Cofactor biosynthesis; riboflavin biosynthesis.</text>
</comment>
<proteinExistence type="predicted"/>
<dbReference type="PANTHER" id="PTHR38011">
    <property type="entry name" value="DIHYDROFOLATE REDUCTASE FAMILY PROTEIN (AFU_ORTHOLOGUE AFUA_8G06820)"/>
    <property type="match status" value="1"/>
</dbReference>
<evidence type="ECO:0000256" key="2">
    <source>
        <dbReference type="ARBA" id="ARBA00022857"/>
    </source>
</evidence>
<dbReference type="InterPro" id="IPR050765">
    <property type="entry name" value="Riboflavin_Biosynth_HTPR"/>
</dbReference>
<evidence type="ECO:0000256" key="3">
    <source>
        <dbReference type="ARBA" id="ARBA00023002"/>
    </source>
</evidence>
<dbReference type="EMBL" id="VOQR01000001">
    <property type="protein sequence ID" value="TXC71073.1"/>
    <property type="molecule type" value="Genomic_DNA"/>
</dbReference>
<evidence type="ECO:0000313" key="6">
    <source>
        <dbReference type="Proteomes" id="UP000321250"/>
    </source>
</evidence>
<dbReference type="SUPFAM" id="SSF53597">
    <property type="entry name" value="Dihydrofolate reductase-like"/>
    <property type="match status" value="1"/>
</dbReference>
<protein>
    <submittedName>
        <fullName evidence="5">Riboflavin deaminase</fullName>
    </submittedName>
</protein>
<dbReference type="Pfam" id="PF01872">
    <property type="entry name" value="RibD_C"/>
    <property type="match status" value="1"/>
</dbReference>
<dbReference type="GO" id="GO:0009231">
    <property type="term" value="P:riboflavin biosynthetic process"/>
    <property type="evidence" value="ECO:0007669"/>
    <property type="project" value="InterPro"/>
</dbReference>
<keyword evidence="3" id="KW-0560">Oxidoreductase</keyword>
<evidence type="ECO:0000313" key="5">
    <source>
        <dbReference type="EMBL" id="TXC71073.1"/>
    </source>
</evidence>
<name>A0A5C6UE87_9SPHN</name>
<dbReference type="InterPro" id="IPR002734">
    <property type="entry name" value="RibDG_C"/>
</dbReference>
<keyword evidence="2" id="KW-0521">NADP</keyword>
<keyword evidence="6" id="KW-1185">Reference proteome</keyword>
<accession>A0A5C6UE87</accession>
<dbReference type="OrthoDB" id="9800865at2"/>
<dbReference type="PANTHER" id="PTHR38011:SF7">
    <property type="entry name" value="2,5-DIAMINO-6-RIBOSYLAMINO-4(3H)-PYRIMIDINONE 5'-PHOSPHATE REDUCTASE"/>
    <property type="match status" value="1"/>
</dbReference>
<evidence type="ECO:0000256" key="1">
    <source>
        <dbReference type="ARBA" id="ARBA00005104"/>
    </source>
</evidence>
<reference evidence="5 6" key="1">
    <citation type="journal article" date="2013" name="Antonie Van Leeuwenhoek">
        <title>Sphingomonas ginsenosidivorax sp. nov., with the ability to transform ginsenosides.</title>
        <authorList>
            <person name="Jin X.F."/>
            <person name="Kim J.K."/>
            <person name="Liu Q.M."/>
            <person name="Kang M.S."/>
            <person name="He D."/>
            <person name="Jin F.X."/>
            <person name="Kim S.C."/>
            <person name="Im W.T."/>
        </authorList>
    </citation>
    <scope>NUCLEOTIDE SEQUENCE [LARGE SCALE GENOMIC DNA]</scope>
    <source>
        <strain evidence="5 6">KHI67</strain>
    </source>
</reference>
<dbReference type="InterPro" id="IPR024072">
    <property type="entry name" value="DHFR-like_dom_sf"/>
</dbReference>
<dbReference type="Gene3D" id="3.40.430.10">
    <property type="entry name" value="Dihydrofolate Reductase, subunit A"/>
    <property type="match status" value="1"/>
</dbReference>
<dbReference type="AlphaFoldDB" id="A0A5C6UE87"/>
<evidence type="ECO:0000259" key="4">
    <source>
        <dbReference type="Pfam" id="PF01872"/>
    </source>
</evidence>
<dbReference type="GO" id="GO:0008703">
    <property type="term" value="F:5-amino-6-(5-phosphoribosylamino)uracil reductase activity"/>
    <property type="evidence" value="ECO:0007669"/>
    <property type="project" value="InterPro"/>
</dbReference>
<feature type="domain" description="Bacterial bifunctional deaminase-reductase C-terminal" evidence="4">
    <location>
        <begin position="4"/>
        <end position="221"/>
    </location>
</feature>
<organism evidence="5 6">
    <name type="scientific">Sphingomonas ginsenosidivorax</name>
    <dbReference type="NCBI Taxonomy" id="862135"/>
    <lineage>
        <taxon>Bacteria</taxon>
        <taxon>Pseudomonadati</taxon>
        <taxon>Pseudomonadota</taxon>
        <taxon>Alphaproteobacteria</taxon>
        <taxon>Sphingomonadales</taxon>
        <taxon>Sphingomonadaceae</taxon>
        <taxon>Sphingomonas</taxon>
    </lineage>
</organism>
<gene>
    <name evidence="5" type="ORF">FSB78_09000</name>
</gene>
<comment type="caution">
    <text evidence="5">The sequence shown here is derived from an EMBL/GenBank/DDBJ whole genome shotgun (WGS) entry which is preliminary data.</text>
</comment>